<feature type="transmembrane region" description="Helical" evidence="1">
    <location>
        <begin position="16"/>
        <end position="41"/>
    </location>
</feature>
<comment type="caution">
    <text evidence="2">The sequence shown here is derived from an EMBL/GenBank/DDBJ whole genome shotgun (WGS) entry which is preliminary data.</text>
</comment>
<gene>
    <name evidence="2" type="ORF">HMPREF1991_01935</name>
</gene>
<dbReference type="AlphaFoldDB" id="A0A069QGH7"/>
<evidence type="ECO:0000256" key="1">
    <source>
        <dbReference type="SAM" id="Phobius"/>
    </source>
</evidence>
<dbReference type="EMBL" id="JNGW01000084">
    <property type="protein sequence ID" value="KDR51968.1"/>
    <property type="molecule type" value="Genomic_DNA"/>
</dbReference>
<dbReference type="HOGENOM" id="CLU_3171621_0_0_10"/>
<name>A0A069QGH7_HOYLO</name>
<reference evidence="2 3" key="1">
    <citation type="submission" date="2013-08" db="EMBL/GenBank/DDBJ databases">
        <authorList>
            <person name="Weinstock G."/>
            <person name="Sodergren E."/>
            <person name="Wylie T."/>
            <person name="Fulton L."/>
            <person name="Fulton R."/>
            <person name="Fronick C."/>
            <person name="O'Laughlin M."/>
            <person name="Godfrey J."/>
            <person name="Miner T."/>
            <person name="Herter B."/>
            <person name="Appelbaum E."/>
            <person name="Cordes M."/>
            <person name="Lek S."/>
            <person name="Wollam A."/>
            <person name="Pepin K.H."/>
            <person name="Palsikar V.B."/>
            <person name="Mitreva M."/>
            <person name="Wilson R.K."/>
        </authorList>
    </citation>
    <scope>NUCLEOTIDE SEQUENCE [LARGE SCALE GENOMIC DNA]</scope>
    <source>
        <strain evidence="2 3">ATCC 15930</strain>
    </source>
</reference>
<keyword evidence="1" id="KW-0812">Transmembrane</keyword>
<organism evidence="2 3">
    <name type="scientific">Hoylesella loescheii DSM 19665 = JCM 12249 = ATCC 15930</name>
    <dbReference type="NCBI Taxonomy" id="1122985"/>
    <lineage>
        <taxon>Bacteria</taxon>
        <taxon>Pseudomonadati</taxon>
        <taxon>Bacteroidota</taxon>
        <taxon>Bacteroidia</taxon>
        <taxon>Bacteroidales</taxon>
        <taxon>Prevotellaceae</taxon>
        <taxon>Hoylesella</taxon>
    </lineage>
</organism>
<evidence type="ECO:0000313" key="3">
    <source>
        <dbReference type="Proteomes" id="UP000027442"/>
    </source>
</evidence>
<sequence length="47" mass="5599">MHIGWLSFHPFTFSPFHLFTPCMLVLQVFVCEFVETLVSYYKQIVSK</sequence>
<evidence type="ECO:0000313" key="2">
    <source>
        <dbReference type="EMBL" id="KDR51968.1"/>
    </source>
</evidence>
<keyword evidence="1" id="KW-1133">Transmembrane helix</keyword>
<dbReference type="PATRIC" id="fig|1122985.7.peg.2004"/>
<keyword evidence="1" id="KW-0472">Membrane</keyword>
<accession>A0A069QGH7</accession>
<proteinExistence type="predicted"/>
<keyword evidence="3" id="KW-1185">Reference proteome</keyword>
<dbReference type="Proteomes" id="UP000027442">
    <property type="component" value="Unassembled WGS sequence"/>
</dbReference>
<protein>
    <submittedName>
        <fullName evidence="2">Uncharacterized protein</fullName>
    </submittedName>
</protein>